<comment type="caution">
    <text evidence="3">The sequence shown here is derived from an EMBL/GenBank/DDBJ whole genome shotgun (WGS) entry which is preliminary data.</text>
</comment>
<dbReference type="Pfam" id="PF04157">
    <property type="entry name" value="EAP30"/>
    <property type="match status" value="1"/>
</dbReference>
<gene>
    <name evidence="3" type="ORF">POCULU_LOCUS8245</name>
</gene>
<evidence type="ECO:0000313" key="4">
    <source>
        <dbReference type="Proteomes" id="UP000789572"/>
    </source>
</evidence>
<evidence type="ECO:0000256" key="2">
    <source>
        <dbReference type="SAM" id="Coils"/>
    </source>
</evidence>
<dbReference type="OrthoDB" id="283883at2759"/>
<name>A0A9N9GPR5_9GLOM</name>
<dbReference type="InterPro" id="IPR040608">
    <property type="entry name" value="Snf8/Vps36"/>
</dbReference>
<dbReference type="EMBL" id="CAJVPJ010002268">
    <property type="protein sequence ID" value="CAG8617249.1"/>
    <property type="molecule type" value="Genomic_DNA"/>
</dbReference>
<sequence>MRRGLGVTGLKRKIAANDQFREFGNNKAEIEMQQLKEQLQVFKTNLEEFARKYRKDIRKNPMFRAHFQKMCSNIGVDPLACRNGGLIELDELKRQLVKMRGGNSGSGISGSNSSQEISDDDIIRSIKTLKPLGNGFEILQIGDRKMVRSVPRELNIDQSEILALAQAKGYVTKDIIETELGWGTERINDVI</sequence>
<dbReference type="GO" id="GO:0000814">
    <property type="term" value="C:ESCRT II complex"/>
    <property type="evidence" value="ECO:0007669"/>
    <property type="project" value="InterPro"/>
</dbReference>
<feature type="coiled-coil region" evidence="2">
    <location>
        <begin position="25"/>
        <end position="52"/>
    </location>
</feature>
<dbReference type="SUPFAM" id="SSF46785">
    <property type="entry name" value="Winged helix' DNA-binding domain"/>
    <property type="match status" value="1"/>
</dbReference>
<dbReference type="PANTHER" id="PTHR12806">
    <property type="entry name" value="EAP30 SUBUNIT OF ELL COMPLEX"/>
    <property type="match status" value="1"/>
</dbReference>
<accession>A0A9N9GPR5</accession>
<feature type="non-terminal residue" evidence="3">
    <location>
        <position position="1"/>
    </location>
</feature>
<dbReference type="PANTHER" id="PTHR12806:SF0">
    <property type="entry name" value="VACUOLAR-SORTING PROTEIN SNF8"/>
    <property type="match status" value="1"/>
</dbReference>
<proteinExistence type="inferred from homology"/>
<protein>
    <submittedName>
        <fullName evidence="3">1914_t:CDS:1</fullName>
    </submittedName>
</protein>
<reference evidence="3" key="1">
    <citation type="submission" date="2021-06" db="EMBL/GenBank/DDBJ databases">
        <authorList>
            <person name="Kallberg Y."/>
            <person name="Tangrot J."/>
            <person name="Rosling A."/>
        </authorList>
    </citation>
    <scope>NUCLEOTIDE SEQUENCE</scope>
    <source>
        <strain evidence="3">IA702</strain>
    </source>
</reference>
<organism evidence="3 4">
    <name type="scientific">Paraglomus occultum</name>
    <dbReference type="NCBI Taxonomy" id="144539"/>
    <lineage>
        <taxon>Eukaryota</taxon>
        <taxon>Fungi</taxon>
        <taxon>Fungi incertae sedis</taxon>
        <taxon>Mucoromycota</taxon>
        <taxon>Glomeromycotina</taxon>
        <taxon>Glomeromycetes</taxon>
        <taxon>Paraglomerales</taxon>
        <taxon>Paraglomeraceae</taxon>
        <taxon>Paraglomus</taxon>
    </lineage>
</organism>
<evidence type="ECO:0000313" key="3">
    <source>
        <dbReference type="EMBL" id="CAG8617249.1"/>
    </source>
</evidence>
<dbReference type="InterPro" id="IPR016689">
    <property type="entry name" value="ESCRT-2_cplx_Snf8"/>
</dbReference>
<dbReference type="Gene3D" id="6.10.140.180">
    <property type="match status" value="1"/>
</dbReference>
<dbReference type="Proteomes" id="UP000789572">
    <property type="component" value="Unassembled WGS sequence"/>
</dbReference>
<dbReference type="GO" id="GO:0043328">
    <property type="term" value="P:protein transport to vacuole involved in ubiquitin-dependent protein catabolic process via the multivesicular body sorting pathway"/>
    <property type="evidence" value="ECO:0007669"/>
    <property type="project" value="TreeGrafter"/>
</dbReference>
<comment type="similarity">
    <text evidence="1">Belongs to the SNF8 family.</text>
</comment>
<dbReference type="AlphaFoldDB" id="A0A9N9GPR5"/>
<dbReference type="InterPro" id="IPR036388">
    <property type="entry name" value="WH-like_DNA-bd_sf"/>
</dbReference>
<dbReference type="Gene3D" id="1.10.10.10">
    <property type="entry name" value="Winged helix-like DNA-binding domain superfamily/Winged helix DNA-binding domain"/>
    <property type="match status" value="2"/>
</dbReference>
<keyword evidence="4" id="KW-1185">Reference proteome</keyword>
<dbReference type="InterPro" id="IPR036390">
    <property type="entry name" value="WH_DNA-bd_sf"/>
</dbReference>
<keyword evidence="2" id="KW-0175">Coiled coil</keyword>
<evidence type="ECO:0000256" key="1">
    <source>
        <dbReference type="ARBA" id="ARBA00009834"/>
    </source>
</evidence>